<dbReference type="EMBL" id="JXYA01000049">
    <property type="protein sequence ID" value="KJZ06462.1"/>
    <property type="molecule type" value="Genomic_DNA"/>
</dbReference>
<evidence type="ECO:0000256" key="3">
    <source>
        <dbReference type="ARBA" id="ARBA00022692"/>
    </source>
</evidence>
<evidence type="ECO:0000313" key="8">
    <source>
        <dbReference type="EMBL" id="KJZ06462.1"/>
    </source>
</evidence>
<organism evidence="8 9">
    <name type="scientific">Pseudoalteromonas rubra</name>
    <dbReference type="NCBI Taxonomy" id="43658"/>
    <lineage>
        <taxon>Bacteria</taxon>
        <taxon>Pseudomonadati</taxon>
        <taxon>Pseudomonadota</taxon>
        <taxon>Gammaproteobacteria</taxon>
        <taxon>Alteromonadales</taxon>
        <taxon>Pseudoalteromonadaceae</taxon>
        <taxon>Pseudoalteromonas</taxon>
    </lineage>
</organism>
<dbReference type="AlphaFoldDB" id="A0A0F4QII1"/>
<reference evidence="8 9" key="1">
    <citation type="journal article" date="2015" name="BMC Genomics">
        <title>Genome mining reveals unlocked bioactive potential of marine Gram-negative bacteria.</title>
        <authorList>
            <person name="Machado H."/>
            <person name="Sonnenschein E.C."/>
            <person name="Melchiorsen J."/>
            <person name="Gram L."/>
        </authorList>
    </citation>
    <scope>NUCLEOTIDE SEQUENCE [LARGE SCALE GENOMIC DNA]</scope>
    <source>
        <strain evidence="8 9">S2471</strain>
    </source>
</reference>
<dbReference type="RefSeq" id="WP_046006603.1">
    <property type="nucleotide sequence ID" value="NZ_JXYA01000049.1"/>
</dbReference>
<dbReference type="PANTHER" id="PTHR43461">
    <property type="entry name" value="TRANSMEMBRANE PROTEIN 256"/>
    <property type="match status" value="1"/>
</dbReference>
<keyword evidence="5 6" id="KW-0472">Membrane</keyword>
<evidence type="ECO:0000256" key="5">
    <source>
        <dbReference type="ARBA" id="ARBA00023136"/>
    </source>
</evidence>
<evidence type="ECO:0000313" key="9">
    <source>
        <dbReference type="Proteomes" id="UP000033452"/>
    </source>
</evidence>
<accession>A0A0F4QII1</accession>
<feature type="transmembrane region" description="Helical" evidence="6">
    <location>
        <begin position="71"/>
        <end position="88"/>
    </location>
</feature>
<dbReference type="PANTHER" id="PTHR43461:SF1">
    <property type="entry name" value="TRANSMEMBRANE PROTEIN 256"/>
    <property type="match status" value="1"/>
</dbReference>
<proteinExistence type="inferred from homology"/>
<feature type="transmembrane region" description="Helical" evidence="6">
    <location>
        <begin position="47"/>
        <end position="64"/>
    </location>
</feature>
<name>A0A0F4QII1_9GAMM</name>
<protein>
    <submittedName>
        <fullName evidence="8">Membrane protein</fullName>
    </submittedName>
</protein>
<evidence type="ECO:0000256" key="2">
    <source>
        <dbReference type="ARBA" id="ARBA00009694"/>
    </source>
</evidence>
<keyword evidence="7" id="KW-0732">Signal</keyword>
<dbReference type="Proteomes" id="UP000033452">
    <property type="component" value="Unassembled WGS sequence"/>
</dbReference>
<sequence>MAKLFLLLGGAFCMLSVMLGAFAAHGLKSRLNDYAIGIFKTGAEYQMTHGLALLAVALLLKWGVKVQLSGYLFATGIVLFSGSLYLLALTGAKWLGPITPLGGLCFILGWAWLLFQVARQPF</sequence>
<evidence type="ECO:0000256" key="1">
    <source>
        <dbReference type="ARBA" id="ARBA00004141"/>
    </source>
</evidence>
<evidence type="ECO:0000256" key="6">
    <source>
        <dbReference type="SAM" id="Phobius"/>
    </source>
</evidence>
<feature type="signal peptide" evidence="7">
    <location>
        <begin position="1"/>
        <end position="23"/>
    </location>
</feature>
<keyword evidence="9" id="KW-1185">Reference proteome</keyword>
<dbReference type="PATRIC" id="fig|43658.5.peg.4064"/>
<feature type="transmembrane region" description="Helical" evidence="6">
    <location>
        <begin position="94"/>
        <end position="115"/>
    </location>
</feature>
<keyword evidence="3 6" id="KW-0812">Transmembrane</keyword>
<keyword evidence="4 6" id="KW-1133">Transmembrane helix</keyword>
<comment type="similarity">
    <text evidence="2">Belongs to the UPF0382 family.</text>
</comment>
<evidence type="ECO:0000256" key="4">
    <source>
        <dbReference type="ARBA" id="ARBA00022989"/>
    </source>
</evidence>
<comment type="caution">
    <text evidence="8">The sequence shown here is derived from an EMBL/GenBank/DDBJ whole genome shotgun (WGS) entry which is preliminary data.</text>
</comment>
<feature type="chain" id="PRO_5002475408" evidence="7">
    <location>
        <begin position="24"/>
        <end position="122"/>
    </location>
</feature>
<dbReference type="Pfam" id="PF04241">
    <property type="entry name" value="DUF423"/>
    <property type="match status" value="1"/>
</dbReference>
<evidence type="ECO:0000256" key="7">
    <source>
        <dbReference type="SAM" id="SignalP"/>
    </source>
</evidence>
<dbReference type="GO" id="GO:0005886">
    <property type="term" value="C:plasma membrane"/>
    <property type="evidence" value="ECO:0007669"/>
    <property type="project" value="TreeGrafter"/>
</dbReference>
<dbReference type="OrthoDB" id="9802121at2"/>
<comment type="subcellular location">
    <subcellularLocation>
        <location evidence="1">Membrane</location>
        <topology evidence="1">Multi-pass membrane protein</topology>
    </subcellularLocation>
</comment>
<gene>
    <name evidence="8" type="ORF">TW77_19245</name>
</gene>
<dbReference type="InterPro" id="IPR006696">
    <property type="entry name" value="DUF423"/>
</dbReference>